<dbReference type="Proteomes" id="UP000775213">
    <property type="component" value="Unassembled WGS sequence"/>
</dbReference>
<gene>
    <name evidence="1" type="ORF">IEQ34_021638</name>
</gene>
<protein>
    <submittedName>
        <fullName evidence="1">Uncharacterized protein</fullName>
    </submittedName>
</protein>
<accession>A0AAV7G3H0</accession>
<reference evidence="1 2" key="1">
    <citation type="journal article" date="2021" name="Hortic Res">
        <title>Chromosome-scale assembly of the Dendrobium chrysotoxum genome enhances the understanding of orchid evolution.</title>
        <authorList>
            <person name="Zhang Y."/>
            <person name="Zhang G.Q."/>
            <person name="Zhang D."/>
            <person name="Liu X.D."/>
            <person name="Xu X.Y."/>
            <person name="Sun W.H."/>
            <person name="Yu X."/>
            <person name="Zhu X."/>
            <person name="Wang Z.W."/>
            <person name="Zhao X."/>
            <person name="Zhong W.Y."/>
            <person name="Chen H."/>
            <person name="Yin W.L."/>
            <person name="Huang T."/>
            <person name="Niu S.C."/>
            <person name="Liu Z.J."/>
        </authorList>
    </citation>
    <scope>NUCLEOTIDE SEQUENCE [LARGE SCALE GENOMIC DNA]</scope>
    <source>
        <strain evidence="1">Lindl</strain>
    </source>
</reference>
<comment type="caution">
    <text evidence="1">The sequence shown here is derived from an EMBL/GenBank/DDBJ whole genome shotgun (WGS) entry which is preliminary data.</text>
</comment>
<name>A0AAV7G3H0_DENCH</name>
<dbReference type="AlphaFoldDB" id="A0AAV7G3H0"/>
<organism evidence="1 2">
    <name type="scientific">Dendrobium chrysotoxum</name>
    <name type="common">Orchid</name>
    <dbReference type="NCBI Taxonomy" id="161865"/>
    <lineage>
        <taxon>Eukaryota</taxon>
        <taxon>Viridiplantae</taxon>
        <taxon>Streptophyta</taxon>
        <taxon>Embryophyta</taxon>
        <taxon>Tracheophyta</taxon>
        <taxon>Spermatophyta</taxon>
        <taxon>Magnoliopsida</taxon>
        <taxon>Liliopsida</taxon>
        <taxon>Asparagales</taxon>
        <taxon>Orchidaceae</taxon>
        <taxon>Epidendroideae</taxon>
        <taxon>Malaxideae</taxon>
        <taxon>Dendrobiinae</taxon>
        <taxon>Dendrobium</taxon>
    </lineage>
</organism>
<evidence type="ECO:0000313" key="2">
    <source>
        <dbReference type="Proteomes" id="UP000775213"/>
    </source>
</evidence>
<keyword evidence="2" id="KW-1185">Reference proteome</keyword>
<evidence type="ECO:0000313" key="1">
    <source>
        <dbReference type="EMBL" id="KAH0450946.1"/>
    </source>
</evidence>
<proteinExistence type="predicted"/>
<dbReference type="EMBL" id="JAGFBR010000018">
    <property type="protein sequence ID" value="KAH0450946.1"/>
    <property type="molecule type" value="Genomic_DNA"/>
</dbReference>
<sequence length="61" mass="6779">MAENSSSYPPPPSYYCFYKNFLEDPAFAPVPPSPIRGPCSLYSTTYTTDVVLPSLEDQGIR</sequence>